<name>A0A2D1GQC3_9CAUD</name>
<organism evidence="1 2">
    <name type="scientific">Shigella phage vB_SflS-ISF001</name>
    <dbReference type="NCBI Taxonomy" id="2048005"/>
    <lineage>
        <taxon>Viruses</taxon>
        <taxon>Duplodnaviria</taxon>
        <taxon>Heunggongvirae</taxon>
        <taxon>Uroviricota</taxon>
        <taxon>Caudoviricetes</taxon>
        <taxon>Drexlerviridae</taxon>
        <taxon>Tunavirinae</taxon>
        <taxon>Tunavirus</taxon>
        <taxon>Tunavirus ISF001</taxon>
    </lineage>
</organism>
<evidence type="ECO:0000313" key="2">
    <source>
        <dbReference type="Proteomes" id="UP000228981"/>
    </source>
</evidence>
<dbReference type="EMBL" id="MG049919">
    <property type="protein sequence ID" value="ATN94131.1"/>
    <property type="molecule type" value="Genomic_DNA"/>
</dbReference>
<proteinExistence type="predicted"/>
<sequence>MATIMTAEDAAPDAVEGMPPNTCRIALYYKSDVSAVELAHEISRLPQVDLARGVTCFKNYFSITIITNSTNC</sequence>
<gene>
    <name evidence="1" type="ORF">FLXISF001_053</name>
</gene>
<dbReference type="Proteomes" id="UP000228981">
    <property type="component" value="Segment"/>
</dbReference>
<keyword evidence="2" id="KW-1185">Reference proteome</keyword>
<accession>A0A2D1GQC3</accession>
<evidence type="ECO:0000313" key="1">
    <source>
        <dbReference type="EMBL" id="ATN94131.1"/>
    </source>
</evidence>
<reference evidence="1 2" key="1">
    <citation type="submission" date="2017-10" db="EMBL/GenBank/DDBJ databases">
        <title>Comparative genomic analysis of a novel S. flexneri bacteriophage vB_SflS-ISF001.</title>
        <authorList>
            <person name="Shahin K."/>
            <person name="Bouzari M."/>
            <person name="Wang R."/>
        </authorList>
    </citation>
    <scope>NUCLEOTIDE SEQUENCE [LARGE SCALE GENOMIC DNA]</scope>
</reference>
<protein>
    <submittedName>
        <fullName evidence="1">Uncharacterized protein</fullName>
    </submittedName>
</protein>